<gene>
    <name evidence="10" type="ORF">DWW02_29345</name>
</gene>
<feature type="compositionally biased region" description="Low complexity" evidence="7">
    <location>
        <begin position="45"/>
        <end position="61"/>
    </location>
</feature>
<dbReference type="Pfam" id="PF02608">
    <property type="entry name" value="Bmp"/>
    <property type="match status" value="1"/>
</dbReference>
<dbReference type="PROSITE" id="PS51257">
    <property type="entry name" value="PROKAR_LIPOPROTEIN"/>
    <property type="match status" value="1"/>
</dbReference>
<evidence type="ECO:0000313" key="10">
    <source>
        <dbReference type="EMBL" id="RGV68295.1"/>
    </source>
</evidence>
<evidence type="ECO:0000259" key="9">
    <source>
        <dbReference type="Pfam" id="PF02608"/>
    </source>
</evidence>
<keyword evidence="4 8" id="KW-0732">Signal</keyword>
<dbReference type="InterPro" id="IPR003760">
    <property type="entry name" value="PnrA-like"/>
</dbReference>
<evidence type="ECO:0000256" key="5">
    <source>
        <dbReference type="ARBA" id="ARBA00023136"/>
    </source>
</evidence>
<feature type="region of interest" description="Disordered" evidence="7">
    <location>
        <begin position="36"/>
        <end position="65"/>
    </location>
</feature>
<evidence type="ECO:0000256" key="4">
    <source>
        <dbReference type="ARBA" id="ARBA00022729"/>
    </source>
</evidence>
<reference evidence="10 11" key="1">
    <citation type="submission" date="2018-08" db="EMBL/GenBank/DDBJ databases">
        <title>A genome reference for cultivated species of the human gut microbiota.</title>
        <authorList>
            <person name="Zou Y."/>
            <person name="Xue W."/>
            <person name="Luo G."/>
        </authorList>
    </citation>
    <scope>NUCLEOTIDE SEQUENCE [LARGE SCALE GENOMIC DNA]</scope>
    <source>
        <strain evidence="10 11">AF14-18</strain>
    </source>
</reference>
<dbReference type="SUPFAM" id="SSF53822">
    <property type="entry name" value="Periplasmic binding protein-like I"/>
    <property type="match status" value="1"/>
</dbReference>
<evidence type="ECO:0000256" key="1">
    <source>
        <dbReference type="ARBA" id="ARBA00004193"/>
    </source>
</evidence>
<dbReference type="PANTHER" id="PTHR34296">
    <property type="entry name" value="TRANSCRIPTIONAL ACTIVATOR PROTEIN MED"/>
    <property type="match status" value="1"/>
</dbReference>
<evidence type="ECO:0000313" key="11">
    <source>
        <dbReference type="Proteomes" id="UP000284543"/>
    </source>
</evidence>
<dbReference type="EMBL" id="QRZM01000031">
    <property type="protein sequence ID" value="RGV68295.1"/>
    <property type="molecule type" value="Genomic_DNA"/>
</dbReference>
<keyword evidence="3" id="KW-1003">Cell membrane</keyword>
<protein>
    <submittedName>
        <fullName evidence="10">BMP family ABC transporter substrate-binding protein</fullName>
    </submittedName>
</protein>
<accession>A0A412YSY4</accession>
<dbReference type="CDD" id="cd19964">
    <property type="entry name" value="PBP1_BMP-like"/>
    <property type="match status" value="1"/>
</dbReference>
<feature type="chain" id="PRO_5039671890" evidence="8">
    <location>
        <begin position="24"/>
        <end position="402"/>
    </location>
</feature>
<comment type="subcellular location">
    <subcellularLocation>
        <location evidence="1">Cell membrane</location>
        <topology evidence="1">Lipid-anchor</topology>
    </subcellularLocation>
</comment>
<proteinExistence type="inferred from homology"/>
<evidence type="ECO:0000256" key="3">
    <source>
        <dbReference type="ARBA" id="ARBA00022475"/>
    </source>
</evidence>
<sequence length="402" mass="43136">MRKMGRMLVAVLTMSVAMSTATGCALKAKDGSVQATQGEQAAAKNDGSGENSNGENSNGEDSSGRQVGVTLIVNGTIGDKSFNDLAYAGLRKAEEDFGIKGTLVENNYDTTKYEPSIIEFAEDPDCDLIIVNSADVKEIIEKVAPDYPDKRFVIYDSDIDYSAADLTNVYSTTFKQNEASFLAGALGARMTSLEGDDHVNPEKVIGFVAGGDNVIINDFLLGYIEGCEYGDPDARMLISYIGNFSDAAKGKEMGLSQVNQGADVIFQVAAGAGLGVLEGCKDSNVYAIGVDDDQYNLFKDTDQDQADVILTSVMKSVDNCVYSCIKRHVEGNLPYGTTEALGLKEGMVSIAKNENYEALVPEEIQEFMENLEKKIVNGEVVVGTNIGAEISVIEDAKDRIKP</sequence>
<dbReference type="InterPro" id="IPR050957">
    <property type="entry name" value="BMP_lipoprotein"/>
</dbReference>
<feature type="domain" description="ABC transporter substrate-binding protein PnrA-like" evidence="9">
    <location>
        <begin position="69"/>
        <end position="383"/>
    </location>
</feature>
<dbReference type="GO" id="GO:0005886">
    <property type="term" value="C:plasma membrane"/>
    <property type="evidence" value="ECO:0007669"/>
    <property type="project" value="UniProtKB-SubCell"/>
</dbReference>
<comment type="similarity">
    <text evidence="2">Belongs to the BMP lipoprotein family.</text>
</comment>
<dbReference type="PANTHER" id="PTHR34296:SF2">
    <property type="entry name" value="ABC TRANSPORTER GUANOSINE-BINDING PROTEIN NUPN"/>
    <property type="match status" value="1"/>
</dbReference>
<name>A0A412YSY4_9FIRM</name>
<keyword evidence="5" id="KW-0472">Membrane</keyword>
<feature type="signal peptide" evidence="8">
    <location>
        <begin position="1"/>
        <end position="23"/>
    </location>
</feature>
<evidence type="ECO:0000256" key="8">
    <source>
        <dbReference type="SAM" id="SignalP"/>
    </source>
</evidence>
<evidence type="ECO:0000256" key="2">
    <source>
        <dbReference type="ARBA" id="ARBA00008610"/>
    </source>
</evidence>
<dbReference type="RefSeq" id="WP_118019798.1">
    <property type="nucleotide sequence ID" value="NZ_CAUHGS010000010.1"/>
</dbReference>
<evidence type="ECO:0000256" key="6">
    <source>
        <dbReference type="ARBA" id="ARBA00023288"/>
    </source>
</evidence>
<dbReference type="AlphaFoldDB" id="A0A412YSY4"/>
<evidence type="ECO:0000256" key="7">
    <source>
        <dbReference type="SAM" id="MobiDB-lite"/>
    </source>
</evidence>
<dbReference type="Proteomes" id="UP000284543">
    <property type="component" value="Unassembled WGS sequence"/>
</dbReference>
<keyword evidence="6" id="KW-0449">Lipoprotein</keyword>
<organism evidence="10 11">
    <name type="scientific">Enterocloster bolteae</name>
    <dbReference type="NCBI Taxonomy" id="208479"/>
    <lineage>
        <taxon>Bacteria</taxon>
        <taxon>Bacillati</taxon>
        <taxon>Bacillota</taxon>
        <taxon>Clostridia</taxon>
        <taxon>Lachnospirales</taxon>
        <taxon>Lachnospiraceae</taxon>
        <taxon>Enterocloster</taxon>
    </lineage>
</organism>
<dbReference type="InterPro" id="IPR028082">
    <property type="entry name" value="Peripla_BP_I"/>
</dbReference>
<dbReference type="Gene3D" id="3.40.50.2300">
    <property type="match status" value="2"/>
</dbReference>
<comment type="caution">
    <text evidence="10">The sequence shown here is derived from an EMBL/GenBank/DDBJ whole genome shotgun (WGS) entry which is preliminary data.</text>
</comment>